<gene>
    <name evidence="3" type="ORF">IRI77_04595</name>
</gene>
<sequence length="302" mass="33388">MSSENATKNVTGDGDEESKGRNFPWATAALGVGLAASLGVGAYQHMNLVNTRMQTAALEREVATLRQTLNSSDLNVTQTLGALRAELDSTRKESASSTEQAKESARRQAEAIAARVTNKLAQRQDEHQKVLTEELDQIKSRTDQATARLTDITTEVGSVRTDVASTRSDLDRTVAELHRTTGDMGVMSGLIATNSKELSALRELGEREYFEFTLTKTSAPQRVGDILVQLKKADFKRNRFTMEIVADDKKVEKKDKNINEPVQFYVVSKARQPYELVVNEVRKDQVIGYLATPKVKVAGRKL</sequence>
<reference evidence="3 4" key="1">
    <citation type="submission" date="2020-10" db="EMBL/GenBank/DDBJ databases">
        <title>Complete genome sequence of Paludibaculum fermentans P105T, a facultatively anaerobic acidobacterium capable of dissimilatory Fe(III) reduction.</title>
        <authorList>
            <person name="Dedysh S.N."/>
            <person name="Beletsky A.V."/>
            <person name="Kulichevskaya I.S."/>
            <person name="Mardanov A.V."/>
            <person name="Ravin N.V."/>
        </authorList>
    </citation>
    <scope>NUCLEOTIDE SEQUENCE [LARGE SCALE GENOMIC DNA]</scope>
    <source>
        <strain evidence="3 4">P105</strain>
    </source>
</reference>
<name>A0A7S7NSY8_PALFE</name>
<proteinExistence type="predicted"/>
<keyword evidence="4" id="KW-1185">Reference proteome</keyword>
<evidence type="ECO:0000256" key="1">
    <source>
        <dbReference type="SAM" id="MobiDB-lite"/>
    </source>
</evidence>
<organism evidence="3 4">
    <name type="scientific">Paludibaculum fermentans</name>
    <dbReference type="NCBI Taxonomy" id="1473598"/>
    <lineage>
        <taxon>Bacteria</taxon>
        <taxon>Pseudomonadati</taxon>
        <taxon>Acidobacteriota</taxon>
        <taxon>Terriglobia</taxon>
        <taxon>Bryobacterales</taxon>
        <taxon>Bryobacteraceae</taxon>
        <taxon>Paludibaculum</taxon>
    </lineage>
</organism>
<feature type="region of interest" description="Disordered" evidence="1">
    <location>
        <begin position="1"/>
        <end position="20"/>
    </location>
</feature>
<evidence type="ECO:0000313" key="3">
    <source>
        <dbReference type="EMBL" id="QOY89240.1"/>
    </source>
</evidence>
<accession>A0A7S7NSY8</accession>
<protein>
    <submittedName>
        <fullName evidence="3">Uncharacterized protein</fullName>
    </submittedName>
</protein>
<keyword evidence="2" id="KW-0812">Transmembrane</keyword>
<feature type="region of interest" description="Disordered" evidence="1">
    <location>
        <begin position="87"/>
        <end position="110"/>
    </location>
</feature>
<feature type="transmembrane region" description="Helical" evidence="2">
    <location>
        <begin position="23"/>
        <end position="43"/>
    </location>
</feature>
<dbReference type="RefSeq" id="WP_194450902.1">
    <property type="nucleotide sequence ID" value="NZ_CP063849.1"/>
</dbReference>
<dbReference type="EMBL" id="CP063849">
    <property type="protein sequence ID" value="QOY89240.1"/>
    <property type="molecule type" value="Genomic_DNA"/>
</dbReference>
<evidence type="ECO:0000256" key="2">
    <source>
        <dbReference type="SAM" id="Phobius"/>
    </source>
</evidence>
<keyword evidence="2" id="KW-0472">Membrane</keyword>
<dbReference type="KEGG" id="pfer:IRI77_04595"/>
<keyword evidence="2" id="KW-1133">Transmembrane helix</keyword>
<evidence type="ECO:0000313" key="4">
    <source>
        <dbReference type="Proteomes" id="UP000593892"/>
    </source>
</evidence>
<dbReference type="Proteomes" id="UP000593892">
    <property type="component" value="Chromosome"/>
</dbReference>
<feature type="compositionally biased region" description="Basic and acidic residues" evidence="1">
    <location>
        <begin position="87"/>
        <end position="109"/>
    </location>
</feature>
<dbReference type="AlphaFoldDB" id="A0A7S7NSY8"/>
<feature type="compositionally biased region" description="Polar residues" evidence="1">
    <location>
        <begin position="1"/>
        <end position="10"/>
    </location>
</feature>